<organism evidence="3 4">
    <name type="scientific">Clytia hemisphaerica</name>
    <dbReference type="NCBI Taxonomy" id="252671"/>
    <lineage>
        <taxon>Eukaryota</taxon>
        <taxon>Metazoa</taxon>
        <taxon>Cnidaria</taxon>
        <taxon>Hydrozoa</taxon>
        <taxon>Hydroidolina</taxon>
        <taxon>Leptothecata</taxon>
        <taxon>Obeliida</taxon>
        <taxon>Clytiidae</taxon>
        <taxon>Clytia</taxon>
    </lineage>
</organism>
<evidence type="ECO:0000313" key="4">
    <source>
        <dbReference type="Proteomes" id="UP000594262"/>
    </source>
</evidence>
<dbReference type="AlphaFoldDB" id="A0A7M5X896"/>
<keyword evidence="2" id="KW-0732">Signal</keyword>
<dbReference type="RefSeq" id="XP_066914801.1">
    <property type="nucleotide sequence ID" value="XM_067058700.1"/>
</dbReference>
<evidence type="ECO:0000313" key="3">
    <source>
        <dbReference type="EnsemblMetazoa" id="CLYHEMP019480.1"/>
    </source>
</evidence>
<accession>A0A7M5X896</accession>
<evidence type="ECO:0000256" key="2">
    <source>
        <dbReference type="SAM" id="SignalP"/>
    </source>
</evidence>
<reference evidence="3" key="1">
    <citation type="submission" date="2021-01" db="UniProtKB">
        <authorList>
            <consortium name="EnsemblMetazoa"/>
        </authorList>
    </citation>
    <scope>IDENTIFICATION</scope>
</reference>
<feature type="region of interest" description="Disordered" evidence="1">
    <location>
        <begin position="113"/>
        <end position="139"/>
    </location>
</feature>
<sequence length="161" mass="18472">MDGWRTFLVLASLYLGVLSRPYNDGLSQQYQSYLRTQYPQYYAYQAQQQYLAQQANEEQKAHQVESNPAPNIVAQMTDLEHDVSGFHDAMAGMAEAMIVTKQNKDGSLTVEEKLEDAENGKKKSSVNKHKKKAAKKLASERRRFEKEMVKFFTNFMCGKEC</sequence>
<protein>
    <submittedName>
        <fullName evidence="3">Uncharacterized protein</fullName>
    </submittedName>
</protein>
<dbReference type="EnsemblMetazoa" id="CLYHEMT019480.1">
    <property type="protein sequence ID" value="CLYHEMP019480.1"/>
    <property type="gene ID" value="CLYHEMG019480"/>
</dbReference>
<dbReference type="Proteomes" id="UP000594262">
    <property type="component" value="Unplaced"/>
</dbReference>
<name>A0A7M5X896_9CNID</name>
<feature type="signal peptide" evidence="2">
    <location>
        <begin position="1"/>
        <end position="19"/>
    </location>
</feature>
<proteinExistence type="predicted"/>
<feature type="chain" id="PRO_5029773608" evidence="2">
    <location>
        <begin position="20"/>
        <end position="161"/>
    </location>
</feature>
<keyword evidence="4" id="KW-1185">Reference proteome</keyword>
<dbReference type="OrthoDB" id="10601447at2759"/>
<dbReference type="GeneID" id="136801999"/>
<feature type="compositionally biased region" description="Basic residues" evidence="1">
    <location>
        <begin position="122"/>
        <end position="135"/>
    </location>
</feature>
<evidence type="ECO:0000256" key="1">
    <source>
        <dbReference type="SAM" id="MobiDB-lite"/>
    </source>
</evidence>